<evidence type="ECO:0000256" key="2">
    <source>
        <dbReference type="SAM" id="MobiDB-lite"/>
    </source>
</evidence>
<comment type="caution">
    <text evidence="3">The sequence shown here is derived from an EMBL/GenBank/DDBJ whole genome shotgun (WGS) entry which is preliminary data.</text>
</comment>
<feature type="compositionally biased region" description="Basic residues" evidence="2">
    <location>
        <begin position="353"/>
        <end position="372"/>
    </location>
</feature>
<dbReference type="Pfam" id="PF00379">
    <property type="entry name" value="Chitin_bind_4"/>
    <property type="match status" value="3"/>
</dbReference>
<evidence type="ECO:0000313" key="4">
    <source>
        <dbReference type="Proteomes" id="UP000886998"/>
    </source>
</evidence>
<protein>
    <submittedName>
        <fullName evidence="3">Cuticle protein 16.8</fullName>
    </submittedName>
</protein>
<name>A0A8X6YM13_9ARAC</name>
<proteinExistence type="predicted"/>
<feature type="region of interest" description="Disordered" evidence="2">
    <location>
        <begin position="258"/>
        <end position="280"/>
    </location>
</feature>
<dbReference type="GO" id="GO:0008010">
    <property type="term" value="F:structural constituent of chitin-based larval cuticle"/>
    <property type="evidence" value="ECO:0007669"/>
    <property type="project" value="TreeGrafter"/>
</dbReference>
<keyword evidence="4" id="KW-1185">Reference proteome</keyword>
<reference evidence="3" key="1">
    <citation type="submission" date="2020-08" db="EMBL/GenBank/DDBJ databases">
        <title>Multicomponent nature underlies the extraordinary mechanical properties of spider dragline silk.</title>
        <authorList>
            <person name="Kono N."/>
            <person name="Nakamura H."/>
            <person name="Mori M."/>
            <person name="Yoshida Y."/>
            <person name="Ohtoshi R."/>
            <person name="Malay A.D."/>
            <person name="Moran D.A.P."/>
            <person name="Tomita M."/>
            <person name="Numata K."/>
            <person name="Arakawa K."/>
        </authorList>
    </citation>
    <scope>NUCLEOTIDE SEQUENCE</scope>
</reference>
<feature type="region of interest" description="Disordered" evidence="2">
    <location>
        <begin position="323"/>
        <end position="372"/>
    </location>
</feature>
<accession>A0A8X6YM13</accession>
<dbReference type="EMBL" id="BMAV01019954">
    <property type="protein sequence ID" value="GFY73258.1"/>
    <property type="molecule type" value="Genomic_DNA"/>
</dbReference>
<gene>
    <name evidence="3" type="primary">X975_00534</name>
    <name evidence="3" type="ORF">TNIN_82691</name>
</gene>
<dbReference type="InterPro" id="IPR050468">
    <property type="entry name" value="Cuticle_Struct_Prot"/>
</dbReference>
<feature type="region of interest" description="Disordered" evidence="2">
    <location>
        <begin position="86"/>
        <end position="150"/>
    </location>
</feature>
<dbReference type="Proteomes" id="UP000886998">
    <property type="component" value="Unassembled WGS sequence"/>
</dbReference>
<organism evidence="3 4">
    <name type="scientific">Trichonephila inaurata madagascariensis</name>
    <dbReference type="NCBI Taxonomy" id="2747483"/>
    <lineage>
        <taxon>Eukaryota</taxon>
        <taxon>Metazoa</taxon>
        <taxon>Ecdysozoa</taxon>
        <taxon>Arthropoda</taxon>
        <taxon>Chelicerata</taxon>
        <taxon>Arachnida</taxon>
        <taxon>Araneae</taxon>
        <taxon>Araneomorphae</taxon>
        <taxon>Entelegynae</taxon>
        <taxon>Araneoidea</taxon>
        <taxon>Nephilidae</taxon>
        <taxon>Trichonephila</taxon>
        <taxon>Trichonephila inaurata</taxon>
    </lineage>
</organism>
<dbReference type="GO" id="GO:0062129">
    <property type="term" value="C:chitin-based extracellular matrix"/>
    <property type="evidence" value="ECO:0007669"/>
    <property type="project" value="TreeGrafter"/>
</dbReference>
<sequence>MISKHHHPQPYKFGYQIKDHHGSQHRHEHGDGHGHVQGSYGFTDHRGIHREVHYVADHQGFRATVKTNEPGTANQDPAHVKLHSNAHHAASHHVPQHHEKHHHQPQHHGHQQHHHPQPYKFGYEIKDHHGSQHRHEHGDGHGHVQGSYGFTDHRGIHREVQYVADHQGFRATVKTNEPGTANQDPAHIKLHSNAHHAVPHHVPQHHEQHHHQPQHHGHQQVLLCFALFAAVYASHHGHHEHHHHHPQPYKFGYEIKDHHGSQHRHEHGDGHGHVQGSYGFTDHRGIHREVHYVADHQGFRATVKTNEPGTANQDPAHVKLHSDAHHAAHHHVPQHHEHHHGHQHHGHQQVYHHQGHHHGHQQIHHHQGHHHG</sequence>
<feature type="region of interest" description="Disordered" evidence="2">
    <location>
        <begin position="19"/>
        <end position="40"/>
    </location>
</feature>
<dbReference type="OrthoDB" id="6434104at2759"/>
<dbReference type="PANTHER" id="PTHR10380">
    <property type="entry name" value="CUTICLE PROTEIN"/>
    <property type="match status" value="1"/>
</dbReference>
<dbReference type="PROSITE" id="PS51155">
    <property type="entry name" value="CHIT_BIND_RR_2"/>
    <property type="match status" value="3"/>
</dbReference>
<keyword evidence="1" id="KW-0193">Cuticle</keyword>
<evidence type="ECO:0000313" key="3">
    <source>
        <dbReference type="EMBL" id="GFY73258.1"/>
    </source>
</evidence>
<dbReference type="AlphaFoldDB" id="A0A8X6YM13"/>
<evidence type="ECO:0000256" key="1">
    <source>
        <dbReference type="PROSITE-ProRule" id="PRU00497"/>
    </source>
</evidence>
<dbReference type="InterPro" id="IPR000618">
    <property type="entry name" value="Insect_cuticle"/>
</dbReference>
<feature type="compositionally biased region" description="Basic residues" evidence="2">
    <location>
        <begin position="327"/>
        <end position="347"/>
    </location>
</feature>
<feature type="compositionally biased region" description="Basic residues" evidence="2">
    <location>
        <begin position="86"/>
        <end position="117"/>
    </location>
</feature>